<dbReference type="EMBL" id="CATQJA010000222">
    <property type="protein sequence ID" value="CAJ0558171.1"/>
    <property type="molecule type" value="Genomic_DNA"/>
</dbReference>
<dbReference type="AlphaFoldDB" id="A0AA36FP45"/>
<protein>
    <submittedName>
        <fullName evidence="1">Uncharacterized protein</fullName>
    </submittedName>
</protein>
<keyword evidence="2" id="KW-1185">Reference proteome</keyword>
<feature type="non-terminal residue" evidence="1">
    <location>
        <position position="74"/>
    </location>
</feature>
<dbReference type="Proteomes" id="UP001177023">
    <property type="component" value="Unassembled WGS sequence"/>
</dbReference>
<evidence type="ECO:0000313" key="1">
    <source>
        <dbReference type="EMBL" id="CAJ0558171.1"/>
    </source>
</evidence>
<proteinExistence type="predicted"/>
<evidence type="ECO:0000313" key="2">
    <source>
        <dbReference type="Proteomes" id="UP001177023"/>
    </source>
</evidence>
<name>A0AA36FP45_9BILA</name>
<organism evidence="1 2">
    <name type="scientific">Mesorhabditis spiculigera</name>
    <dbReference type="NCBI Taxonomy" id="96644"/>
    <lineage>
        <taxon>Eukaryota</taxon>
        <taxon>Metazoa</taxon>
        <taxon>Ecdysozoa</taxon>
        <taxon>Nematoda</taxon>
        <taxon>Chromadorea</taxon>
        <taxon>Rhabditida</taxon>
        <taxon>Rhabditina</taxon>
        <taxon>Rhabditomorpha</taxon>
        <taxon>Rhabditoidea</taxon>
        <taxon>Rhabditidae</taxon>
        <taxon>Mesorhabditinae</taxon>
        <taxon>Mesorhabditis</taxon>
    </lineage>
</organism>
<sequence>MRFFTLFFPALVAVALAGRPESSGVRPEDADRCDLSMQDCPPNFNGRIRFGLLRRKIEQLSTGLPKVLPEHEEE</sequence>
<reference evidence="1" key="1">
    <citation type="submission" date="2023-06" db="EMBL/GenBank/DDBJ databases">
        <authorList>
            <person name="Delattre M."/>
        </authorList>
    </citation>
    <scope>NUCLEOTIDE SEQUENCE</scope>
    <source>
        <strain evidence="1">AF72</strain>
    </source>
</reference>
<accession>A0AA36FP45</accession>
<comment type="caution">
    <text evidence="1">The sequence shown here is derived from an EMBL/GenBank/DDBJ whole genome shotgun (WGS) entry which is preliminary data.</text>
</comment>
<gene>
    <name evidence="1" type="ORF">MSPICULIGERA_LOCUS894</name>
</gene>